<evidence type="ECO:0000313" key="5">
    <source>
        <dbReference type="EMBL" id="EDV26450.1"/>
    </source>
</evidence>
<dbReference type="KEGG" id="tad:TRIADDRAFT_22397"/>
<dbReference type="OMA" id="YSATIYY"/>
<evidence type="ECO:0000256" key="1">
    <source>
        <dbReference type="ARBA" id="ARBA00022737"/>
    </source>
</evidence>
<dbReference type="EMBL" id="DS985243">
    <property type="protein sequence ID" value="EDV26450.1"/>
    <property type="molecule type" value="Genomic_DNA"/>
</dbReference>
<gene>
    <name evidence="5" type="ORF">TRIADDRAFT_22397</name>
</gene>
<dbReference type="HOGENOM" id="CLU_574400_0_0_1"/>
<dbReference type="Pfam" id="PF13424">
    <property type="entry name" value="TPR_12"/>
    <property type="match status" value="2"/>
</dbReference>
<dbReference type="AlphaFoldDB" id="B3RS37"/>
<sequence>ISRKAITYRIADELPWLIYRIQDKDKLRERLLDLDLFLKLYKRERFSDLLDYWYFLGVTKSNIVSAYLNKIKSIDDDNGPVLRTASLYEALGRFSRDLNLCNQGVQPLQRALEIRETVLDPDHPVIAQTLHHLAKLYSTWGKYRNAFDLHKQALDIYENTYGNDHPIVAKEFEAMAHLYQKQDKYVMSEAMLSKAQTIRGNAPTPIEANFLNAEILRRKAVQVEELALNSESAEIANTLNELGVLYFLQSNLQVAESYFQRSLTMRESILGKDHADVAQSCNNLAALYCEKKMYTEAEKLYASALEIRSKLLSNDHPHVASIIKHLGATYRKQGKLEAAEPLYRQTVEIREKLFGFKHPSTATALSSLAILLCQQEKHEEALPLYERALEIYEESLRPNHPCIAETLKNMAVLRYSLGEYASAAQLYKRAIELRERYSEQSLHRATSRRSSEGEMSVTTSIKGGRAYSLTTVDGQE</sequence>
<feature type="domain" description="Nephrocystin-3 TPR-repeats region" evidence="4">
    <location>
        <begin position="3"/>
        <end position="226"/>
    </location>
</feature>
<dbReference type="SMART" id="SM00028">
    <property type="entry name" value="TPR"/>
    <property type="match status" value="8"/>
</dbReference>
<dbReference type="RefSeq" id="XP_002110446.1">
    <property type="nucleotide sequence ID" value="XM_002110410.1"/>
</dbReference>
<proteinExistence type="predicted"/>
<name>B3RS37_TRIAD</name>
<dbReference type="Pfam" id="PF13374">
    <property type="entry name" value="TPR_10"/>
    <property type="match status" value="1"/>
</dbReference>
<dbReference type="Gene3D" id="1.25.40.10">
    <property type="entry name" value="Tetratricopeptide repeat domain"/>
    <property type="match status" value="3"/>
</dbReference>
<dbReference type="InParanoid" id="B3RS37"/>
<organism evidence="5 6">
    <name type="scientific">Trichoplax adhaerens</name>
    <name type="common">Trichoplax reptans</name>
    <dbReference type="NCBI Taxonomy" id="10228"/>
    <lineage>
        <taxon>Eukaryota</taxon>
        <taxon>Metazoa</taxon>
        <taxon>Placozoa</taxon>
        <taxon>Uniplacotomia</taxon>
        <taxon>Trichoplacea</taxon>
        <taxon>Trichoplacidae</taxon>
        <taxon>Trichoplax</taxon>
    </lineage>
</organism>
<dbReference type="PhylomeDB" id="B3RS37"/>
<dbReference type="Proteomes" id="UP000009022">
    <property type="component" value="Unassembled WGS sequence"/>
</dbReference>
<feature type="repeat" description="TPR" evidence="3">
    <location>
        <begin position="320"/>
        <end position="353"/>
    </location>
</feature>
<keyword evidence="2 3" id="KW-0802">TPR repeat</keyword>
<evidence type="ECO:0000256" key="3">
    <source>
        <dbReference type="PROSITE-ProRule" id="PRU00339"/>
    </source>
</evidence>
<dbReference type="InterPro" id="IPR019734">
    <property type="entry name" value="TPR_rpt"/>
</dbReference>
<dbReference type="PANTHER" id="PTHR45641">
    <property type="entry name" value="TETRATRICOPEPTIDE REPEAT PROTEIN (AFU_ORTHOLOGUE AFUA_6G03870)"/>
    <property type="match status" value="1"/>
</dbReference>
<evidence type="ECO:0000313" key="6">
    <source>
        <dbReference type="Proteomes" id="UP000009022"/>
    </source>
</evidence>
<keyword evidence="6" id="KW-1185">Reference proteome</keyword>
<protein>
    <recommendedName>
        <fullName evidence="4">Nephrocystin-3 TPR-repeats region domain-containing protein</fullName>
    </recommendedName>
</protein>
<keyword evidence="1" id="KW-0677">Repeat</keyword>
<dbReference type="InterPro" id="IPR056885">
    <property type="entry name" value="TPR_NPHP3"/>
</dbReference>
<dbReference type="PROSITE" id="PS50005">
    <property type="entry name" value="TPR"/>
    <property type="match status" value="5"/>
</dbReference>
<dbReference type="OrthoDB" id="626167at2759"/>
<dbReference type="PANTHER" id="PTHR45641:SF19">
    <property type="entry name" value="NEPHROCYSTIN-3"/>
    <property type="match status" value="1"/>
</dbReference>
<evidence type="ECO:0000256" key="2">
    <source>
        <dbReference type="ARBA" id="ARBA00022803"/>
    </source>
</evidence>
<feature type="repeat" description="TPR" evidence="3">
    <location>
        <begin position="404"/>
        <end position="437"/>
    </location>
</feature>
<dbReference type="CTD" id="6751661"/>
<evidence type="ECO:0000259" key="4">
    <source>
        <dbReference type="Pfam" id="PF24885"/>
    </source>
</evidence>
<feature type="repeat" description="TPR" evidence="3">
    <location>
        <begin position="236"/>
        <end position="269"/>
    </location>
</feature>
<dbReference type="Pfam" id="PF24885">
    <property type="entry name" value="TPR_NPHP3"/>
    <property type="match status" value="1"/>
</dbReference>
<reference evidence="5 6" key="1">
    <citation type="journal article" date="2008" name="Nature">
        <title>The Trichoplax genome and the nature of placozoans.</title>
        <authorList>
            <person name="Srivastava M."/>
            <person name="Begovic E."/>
            <person name="Chapman J."/>
            <person name="Putnam N.H."/>
            <person name="Hellsten U."/>
            <person name="Kawashima T."/>
            <person name="Kuo A."/>
            <person name="Mitros T."/>
            <person name="Salamov A."/>
            <person name="Carpenter M.L."/>
            <person name="Signorovitch A.Y."/>
            <person name="Moreno M.A."/>
            <person name="Kamm K."/>
            <person name="Grimwood J."/>
            <person name="Schmutz J."/>
            <person name="Shapiro H."/>
            <person name="Grigoriev I.V."/>
            <person name="Buss L.W."/>
            <person name="Schierwater B."/>
            <person name="Dellaporta S.L."/>
            <person name="Rokhsar D.S."/>
        </authorList>
    </citation>
    <scope>NUCLEOTIDE SEQUENCE [LARGE SCALE GENOMIC DNA]</scope>
    <source>
        <strain evidence="5 6">Grell-BS-1999</strain>
    </source>
</reference>
<dbReference type="STRING" id="10228.B3RS37"/>
<feature type="repeat" description="TPR" evidence="3">
    <location>
        <begin position="127"/>
        <end position="160"/>
    </location>
</feature>
<dbReference type="eggNOG" id="KOG1840">
    <property type="taxonomic scope" value="Eukaryota"/>
</dbReference>
<feature type="repeat" description="TPR" evidence="3">
    <location>
        <begin position="362"/>
        <end position="395"/>
    </location>
</feature>
<accession>B3RS37</accession>
<dbReference type="InterPro" id="IPR011990">
    <property type="entry name" value="TPR-like_helical_dom_sf"/>
</dbReference>
<feature type="non-terminal residue" evidence="5">
    <location>
        <position position="1"/>
    </location>
</feature>
<dbReference type="GeneID" id="6751661"/>
<dbReference type="SUPFAM" id="SSF48452">
    <property type="entry name" value="TPR-like"/>
    <property type="match status" value="3"/>
</dbReference>